<accession>A0AAD6XLB9</accession>
<sequence>MDSWIDDELGASSRVRDLLVGRLEVDKESNKLIKKSVDFRHYLRVKSSAHRRALTKMILSGHSLAIERRRWKERGKRIVPREWRLCRFCYIYVEDPAHAMFNCQHPELLLIRDTFLTKIYVELPELQDTLDPMNPLKFFRDILPRREITPLLAKLAYDVLKIFDGTPMLCVDAPVPST</sequence>
<dbReference type="EMBL" id="JARJCN010000068">
    <property type="protein sequence ID" value="KAJ7078162.1"/>
    <property type="molecule type" value="Genomic_DNA"/>
</dbReference>
<comment type="caution">
    <text evidence="1">The sequence shown here is derived from an EMBL/GenBank/DDBJ whole genome shotgun (WGS) entry which is preliminary data.</text>
</comment>
<keyword evidence="2" id="KW-1185">Reference proteome</keyword>
<reference evidence="1" key="1">
    <citation type="submission" date="2023-03" db="EMBL/GenBank/DDBJ databases">
        <title>Massive genome expansion in bonnet fungi (Mycena s.s.) driven by repeated elements and novel gene families across ecological guilds.</title>
        <authorList>
            <consortium name="Lawrence Berkeley National Laboratory"/>
            <person name="Harder C.B."/>
            <person name="Miyauchi S."/>
            <person name="Viragh M."/>
            <person name="Kuo A."/>
            <person name="Thoen E."/>
            <person name="Andreopoulos B."/>
            <person name="Lu D."/>
            <person name="Skrede I."/>
            <person name="Drula E."/>
            <person name="Henrissat B."/>
            <person name="Morin E."/>
            <person name="Kohler A."/>
            <person name="Barry K."/>
            <person name="LaButti K."/>
            <person name="Morin E."/>
            <person name="Salamov A."/>
            <person name="Lipzen A."/>
            <person name="Mereny Z."/>
            <person name="Hegedus B."/>
            <person name="Baldrian P."/>
            <person name="Stursova M."/>
            <person name="Weitz H."/>
            <person name="Taylor A."/>
            <person name="Grigoriev I.V."/>
            <person name="Nagy L.G."/>
            <person name="Martin F."/>
            <person name="Kauserud H."/>
        </authorList>
    </citation>
    <scope>NUCLEOTIDE SEQUENCE</scope>
    <source>
        <strain evidence="1">CBHHK173m</strain>
    </source>
</reference>
<organism evidence="1 2">
    <name type="scientific">Mycena belliarum</name>
    <dbReference type="NCBI Taxonomy" id="1033014"/>
    <lineage>
        <taxon>Eukaryota</taxon>
        <taxon>Fungi</taxon>
        <taxon>Dikarya</taxon>
        <taxon>Basidiomycota</taxon>
        <taxon>Agaricomycotina</taxon>
        <taxon>Agaricomycetes</taxon>
        <taxon>Agaricomycetidae</taxon>
        <taxon>Agaricales</taxon>
        <taxon>Marasmiineae</taxon>
        <taxon>Mycenaceae</taxon>
        <taxon>Mycena</taxon>
    </lineage>
</organism>
<dbReference type="Proteomes" id="UP001222325">
    <property type="component" value="Unassembled WGS sequence"/>
</dbReference>
<evidence type="ECO:0000313" key="2">
    <source>
        <dbReference type="Proteomes" id="UP001222325"/>
    </source>
</evidence>
<protein>
    <submittedName>
        <fullName evidence="1">Uncharacterized protein</fullName>
    </submittedName>
</protein>
<proteinExistence type="predicted"/>
<dbReference type="AlphaFoldDB" id="A0AAD6XLB9"/>
<gene>
    <name evidence="1" type="ORF">B0H15DRAFT_954720</name>
</gene>
<evidence type="ECO:0000313" key="1">
    <source>
        <dbReference type="EMBL" id="KAJ7078162.1"/>
    </source>
</evidence>
<name>A0AAD6XLB9_9AGAR</name>